<keyword evidence="4" id="KW-1185">Reference proteome</keyword>
<feature type="region of interest" description="Disordered" evidence="2">
    <location>
        <begin position="1"/>
        <end position="20"/>
    </location>
</feature>
<evidence type="ECO:0000313" key="4">
    <source>
        <dbReference type="Proteomes" id="UP000076881"/>
    </source>
</evidence>
<keyword evidence="1" id="KW-0175">Coiled coil</keyword>
<dbReference type="AlphaFoldDB" id="A0A168GXW4"/>
<dbReference type="PANTHER" id="PTHR21974">
    <property type="entry name" value="RE15880P"/>
    <property type="match status" value="1"/>
</dbReference>
<reference evidence="3 4" key="1">
    <citation type="journal article" date="2016" name="Genome Biol. Evol.">
        <title>Divergent and convergent evolution of fungal pathogenicity.</title>
        <authorList>
            <person name="Shang Y."/>
            <person name="Xiao G."/>
            <person name="Zheng P."/>
            <person name="Cen K."/>
            <person name="Zhan S."/>
            <person name="Wang C."/>
        </authorList>
    </citation>
    <scope>NUCLEOTIDE SEQUENCE [LARGE SCALE GENOMIC DNA]</scope>
    <source>
        <strain evidence="3 4">RCEF 1005</strain>
    </source>
</reference>
<dbReference type="Proteomes" id="UP000076881">
    <property type="component" value="Unassembled WGS sequence"/>
</dbReference>
<dbReference type="EMBL" id="AZHF01000004">
    <property type="protein sequence ID" value="OAA77057.1"/>
    <property type="molecule type" value="Genomic_DNA"/>
</dbReference>
<organism evidence="3 4">
    <name type="scientific">Akanthomyces lecanii RCEF 1005</name>
    <dbReference type="NCBI Taxonomy" id="1081108"/>
    <lineage>
        <taxon>Eukaryota</taxon>
        <taxon>Fungi</taxon>
        <taxon>Dikarya</taxon>
        <taxon>Ascomycota</taxon>
        <taxon>Pezizomycotina</taxon>
        <taxon>Sordariomycetes</taxon>
        <taxon>Hypocreomycetidae</taxon>
        <taxon>Hypocreales</taxon>
        <taxon>Cordycipitaceae</taxon>
        <taxon>Akanthomyces</taxon>
        <taxon>Cordyceps confragosa</taxon>
    </lineage>
</organism>
<evidence type="ECO:0000256" key="1">
    <source>
        <dbReference type="SAM" id="Coils"/>
    </source>
</evidence>
<evidence type="ECO:0000313" key="3">
    <source>
        <dbReference type="EMBL" id="OAA77057.1"/>
    </source>
</evidence>
<gene>
    <name evidence="3" type="ORF">LEL_06741</name>
</gene>
<name>A0A168GXW4_CORDF</name>
<feature type="region of interest" description="Disordered" evidence="2">
    <location>
        <begin position="385"/>
        <end position="436"/>
    </location>
</feature>
<feature type="coiled-coil region" evidence="1">
    <location>
        <begin position="134"/>
        <end position="196"/>
    </location>
</feature>
<dbReference type="PANTHER" id="PTHR21974:SF2">
    <property type="entry name" value="RE15880P"/>
    <property type="match status" value="1"/>
</dbReference>
<feature type="compositionally biased region" description="Basic and acidic residues" evidence="2">
    <location>
        <begin position="1"/>
        <end position="16"/>
    </location>
</feature>
<protein>
    <submittedName>
        <fullName evidence="3">Uncharacterized protein</fullName>
    </submittedName>
</protein>
<sequence>MDMDKKTEKSAPKESVAEVDVSGDRLLAAAPRRQQILKTINATQHAKAALYQTRQDLLTIGDDQDSASEVAQKMKETAEREKKEWTKLKGSKLKKLFHSAEYAAELKKEEDEYYEAYEWQLRAEAAAKEVGEQIATLRKNKSILLKQVEEHRQAQVQLANLYEEVFDGPTPNWPEEDEMEANLAALQETCDTIQGKITHTYHVCEVLAPARRALNTALEAAQNSYDSTLSNIGNMAINLAVDMSKPDYVQPGTPDKKPYKATGGTLEQIRRCLAQADQSMAAAQRLDPSVMAHVLPQIDPENKARHSGRIDRFINAPLTDIIFYQEIDEAGKALETVARVVTEEVDRWDAKLESLREQRTPIQEKLKLCREELYELRARLFDDATCPPPQYTDKEAEDEAVKKEGKMDKGESVGKGDISDKRQMVVEGETLEKGKQ</sequence>
<dbReference type="OrthoDB" id="2562743at2759"/>
<dbReference type="STRING" id="1081108.A0A168GXW4"/>
<feature type="compositionally biased region" description="Basic and acidic residues" evidence="2">
    <location>
        <begin position="399"/>
        <end position="436"/>
    </location>
</feature>
<accession>A0A168GXW4</accession>
<comment type="caution">
    <text evidence="3">The sequence shown here is derived from an EMBL/GenBank/DDBJ whole genome shotgun (WGS) entry which is preliminary data.</text>
</comment>
<proteinExistence type="predicted"/>
<evidence type="ECO:0000256" key="2">
    <source>
        <dbReference type="SAM" id="MobiDB-lite"/>
    </source>
</evidence>